<proteinExistence type="predicted"/>
<evidence type="ECO:0000313" key="2">
    <source>
        <dbReference type="Proteomes" id="UP001241377"/>
    </source>
</evidence>
<name>A0ACC2VBW9_9TREE</name>
<sequence>MCLDPPLTIDELPEDDKWYCKACQAARRILIAEASYLYYQPKSFFSPYKGMFAELLQVLDDRNPREFQLPEDIRTFFAGSEYCTQVTDRPGLTPFLLPLVRTDPDGAYSAAVDVKPVKFE</sequence>
<dbReference type="Proteomes" id="UP001241377">
    <property type="component" value="Unassembled WGS sequence"/>
</dbReference>
<keyword evidence="2" id="KW-1185">Reference proteome</keyword>
<protein>
    <submittedName>
        <fullName evidence="1">Uncharacterized protein</fullName>
    </submittedName>
</protein>
<comment type="caution">
    <text evidence="1">The sequence shown here is derived from an EMBL/GenBank/DDBJ whole genome shotgun (WGS) entry which is preliminary data.</text>
</comment>
<reference evidence="1" key="1">
    <citation type="submission" date="2023-04" db="EMBL/GenBank/DDBJ databases">
        <title>Draft Genome sequencing of Naganishia species isolated from polar environments using Oxford Nanopore Technology.</title>
        <authorList>
            <person name="Leo P."/>
            <person name="Venkateswaran K."/>
        </authorList>
    </citation>
    <scope>NUCLEOTIDE SEQUENCE</scope>
    <source>
        <strain evidence="1">MNA-CCFEE 5261</strain>
    </source>
</reference>
<evidence type="ECO:0000313" key="1">
    <source>
        <dbReference type="EMBL" id="KAJ9096590.1"/>
    </source>
</evidence>
<dbReference type="EMBL" id="JASBWR010000092">
    <property type="protein sequence ID" value="KAJ9096590.1"/>
    <property type="molecule type" value="Genomic_DNA"/>
</dbReference>
<accession>A0ACC2VBW9</accession>
<gene>
    <name evidence="1" type="ORF">QFC19_007122</name>
</gene>
<organism evidence="1 2">
    <name type="scientific">Naganishia cerealis</name>
    <dbReference type="NCBI Taxonomy" id="610337"/>
    <lineage>
        <taxon>Eukaryota</taxon>
        <taxon>Fungi</taxon>
        <taxon>Dikarya</taxon>
        <taxon>Basidiomycota</taxon>
        <taxon>Agaricomycotina</taxon>
        <taxon>Tremellomycetes</taxon>
        <taxon>Filobasidiales</taxon>
        <taxon>Filobasidiaceae</taxon>
        <taxon>Naganishia</taxon>
    </lineage>
</organism>